<dbReference type="Pfam" id="PF00571">
    <property type="entry name" value="CBS"/>
    <property type="match status" value="1"/>
</dbReference>
<comment type="caution">
    <text evidence="5">The sequence shown here is derived from an EMBL/GenBank/DDBJ whole genome shotgun (WGS) entry which is preliminary data.</text>
</comment>
<dbReference type="SMART" id="SM00116">
    <property type="entry name" value="CBS"/>
    <property type="match status" value="1"/>
</dbReference>
<dbReference type="SUPFAM" id="SSF54631">
    <property type="entry name" value="CBS-domain pair"/>
    <property type="match status" value="1"/>
</dbReference>
<dbReference type="Proteomes" id="UP000070257">
    <property type="component" value="Unassembled WGS sequence"/>
</dbReference>
<dbReference type="InterPro" id="IPR046342">
    <property type="entry name" value="CBS_dom_sf"/>
</dbReference>
<reference evidence="5 6" key="1">
    <citation type="journal article" date="2016" name="Sci. Rep.">
        <title>Metabolic traits of an uncultured archaeal lineage -MSBL1- from brine pools of the Red Sea.</title>
        <authorList>
            <person name="Mwirichia R."/>
            <person name="Alam I."/>
            <person name="Rashid M."/>
            <person name="Vinu M."/>
            <person name="Ba-Alawi W."/>
            <person name="Anthony Kamau A."/>
            <person name="Kamanda Ngugi D."/>
            <person name="Goker M."/>
            <person name="Klenk H.P."/>
            <person name="Bajic V."/>
            <person name="Stingl U."/>
        </authorList>
    </citation>
    <scope>NUCLEOTIDE SEQUENCE [LARGE SCALE GENOMIC DNA]</scope>
    <source>
        <strain evidence="5">SCGC-AAA259J03</strain>
    </source>
</reference>
<name>A0A656YYJ6_9EURY</name>
<evidence type="ECO:0000313" key="6">
    <source>
        <dbReference type="Proteomes" id="UP000070257"/>
    </source>
</evidence>
<evidence type="ECO:0000256" key="2">
    <source>
        <dbReference type="PROSITE-ProRule" id="PRU00703"/>
    </source>
</evidence>
<keyword evidence="1 2" id="KW-0129">CBS domain</keyword>
<sequence>MLVKEIMTKDVVSFKPDDSLETVAKTFIDENISAGPVVDEDNRVVGIISESDLMDVLEYHEDLGSELLSLVPGYGDRWSFPRTLGKKPPYFSFFIFFSFSFSPIAGRTMESNK</sequence>
<dbReference type="EMBL" id="LHXT01000053">
    <property type="protein sequence ID" value="KXA97416.1"/>
    <property type="molecule type" value="Genomic_DNA"/>
</dbReference>
<dbReference type="PANTHER" id="PTHR43080">
    <property type="entry name" value="CBS DOMAIN-CONTAINING PROTEIN CBSX3, MITOCHONDRIAL"/>
    <property type="match status" value="1"/>
</dbReference>
<keyword evidence="3" id="KW-1133">Transmembrane helix</keyword>
<organism evidence="5 6">
    <name type="scientific">candidate division MSBL1 archaeon SCGC-AAA259J03</name>
    <dbReference type="NCBI Taxonomy" id="1698269"/>
    <lineage>
        <taxon>Archaea</taxon>
        <taxon>Methanobacteriati</taxon>
        <taxon>Methanobacteriota</taxon>
        <taxon>candidate division MSBL1</taxon>
    </lineage>
</organism>
<feature type="domain" description="CBS" evidence="4">
    <location>
        <begin position="7"/>
        <end position="63"/>
    </location>
</feature>
<keyword evidence="6" id="KW-1185">Reference proteome</keyword>
<accession>A0A656YYJ6</accession>
<feature type="transmembrane region" description="Helical" evidence="3">
    <location>
        <begin position="90"/>
        <end position="109"/>
    </location>
</feature>
<dbReference type="InterPro" id="IPR051257">
    <property type="entry name" value="Diverse_CBS-Domain"/>
</dbReference>
<dbReference type="AlphaFoldDB" id="A0A656YYJ6"/>
<proteinExistence type="predicted"/>
<protein>
    <recommendedName>
        <fullName evidence="4">CBS domain-containing protein</fullName>
    </recommendedName>
</protein>
<evidence type="ECO:0000256" key="3">
    <source>
        <dbReference type="SAM" id="Phobius"/>
    </source>
</evidence>
<gene>
    <name evidence="5" type="ORF">AKJ39_03320</name>
</gene>
<dbReference type="PROSITE" id="PS51371">
    <property type="entry name" value="CBS"/>
    <property type="match status" value="1"/>
</dbReference>
<dbReference type="PANTHER" id="PTHR43080:SF2">
    <property type="entry name" value="CBS DOMAIN-CONTAINING PROTEIN"/>
    <property type="match status" value="1"/>
</dbReference>
<dbReference type="InterPro" id="IPR000644">
    <property type="entry name" value="CBS_dom"/>
</dbReference>
<keyword evidence="3" id="KW-0812">Transmembrane</keyword>
<evidence type="ECO:0000256" key="1">
    <source>
        <dbReference type="ARBA" id="ARBA00023122"/>
    </source>
</evidence>
<evidence type="ECO:0000259" key="4">
    <source>
        <dbReference type="PROSITE" id="PS51371"/>
    </source>
</evidence>
<dbReference type="Gene3D" id="3.10.580.10">
    <property type="entry name" value="CBS-domain"/>
    <property type="match status" value="1"/>
</dbReference>
<evidence type="ECO:0000313" key="5">
    <source>
        <dbReference type="EMBL" id="KXA97416.1"/>
    </source>
</evidence>
<keyword evidence="3" id="KW-0472">Membrane</keyword>